<keyword evidence="1" id="KW-1133">Transmembrane helix</keyword>
<feature type="transmembrane region" description="Helical" evidence="1">
    <location>
        <begin position="181"/>
        <end position="201"/>
    </location>
</feature>
<dbReference type="AlphaFoldDB" id="A0A4D6HJ32"/>
<feature type="transmembrane region" description="Helical" evidence="1">
    <location>
        <begin position="15"/>
        <end position="36"/>
    </location>
</feature>
<dbReference type="GO" id="GO:0080120">
    <property type="term" value="P:CAAX-box protein maturation"/>
    <property type="evidence" value="ECO:0007669"/>
    <property type="project" value="UniProtKB-ARBA"/>
</dbReference>
<dbReference type="GeneID" id="39850288"/>
<name>A0A4D6HJ32_9EURY</name>
<evidence type="ECO:0000313" key="3">
    <source>
        <dbReference type="EMBL" id="QCC53621.1"/>
    </source>
</evidence>
<dbReference type="EMBL" id="CP031305">
    <property type="protein sequence ID" value="QCC53621.1"/>
    <property type="molecule type" value="Genomic_DNA"/>
</dbReference>
<feature type="transmembrane region" description="Helical" evidence="1">
    <location>
        <begin position="56"/>
        <end position="77"/>
    </location>
</feature>
<evidence type="ECO:0000256" key="1">
    <source>
        <dbReference type="SAM" id="Phobius"/>
    </source>
</evidence>
<dbReference type="GO" id="GO:0004175">
    <property type="term" value="F:endopeptidase activity"/>
    <property type="evidence" value="ECO:0007669"/>
    <property type="project" value="UniProtKB-ARBA"/>
</dbReference>
<keyword evidence="3" id="KW-0645">Protease</keyword>
<dbReference type="RefSeq" id="WP_006066538.1">
    <property type="nucleotide sequence ID" value="NZ_CP031305.1"/>
</dbReference>
<reference evidence="3 4" key="1">
    <citation type="journal article" date="2019" name="Nat. Commun.">
        <title>A new type of DNA phosphorothioation-based antiviral system in archaea.</title>
        <authorList>
            <person name="Xiong L."/>
            <person name="Liu S."/>
            <person name="Chen S."/>
            <person name="Xiao Y."/>
            <person name="Zhu B."/>
            <person name="Gao Y."/>
            <person name="Zhang Y."/>
            <person name="Chen B."/>
            <person name="Luo J."/>
            <person name="Deng Z."/>
            <person name="Chen X."/>
            <person name="Wang L."/>
            <person name="Chen S."/>
        </authorList>
    </citation>
    <scope>NUCLEOTIDE SEQUENCE [LARGE SCALE GENOMIC DNA]</scope>
    <source>
        <strain evidence="3 4">JCM 10635</strain>
    </source>
</reference>
<feature type="transmembrane region" description="Helical" evidence="1">
    <location>
        <begin position="234"/>
        <end position="254"/>
    </location>
</feature>
<feature type="transmembrane region" description="Helical" evidence="1">
    <location>
        <begin position="207"/>
        <end position="227"/>
    </location>
</feature>
<feature type="domain" description="CAAX prenyl protease 2/Lysostaphin resistance protein A-like" evidence="2">
    <location>
        <begin position="149"/>
        <end position="247"/>
    </location>
</feature>
<keyword evidence="1" id="KW-0472">Membrane</keyword>
<sequence>MPANRWSSVPVPPSVRAIGLCLGLGVVGWLTGFAATLGVEGHLLLFGYTTQTVTQLASSVAFNVVGAGGLALTYLLVRRHGFDRAFVLEFLRLRKPDRWDLVWIIVGLFGAFIVAVSYQFAVDLFDPFGVGGEGTTHSGIEQGREYPLLLLLGIPIAILLTGPGEELLYRGVIQSRLTETFPTALAVVLAAVVFAAVHFPVYMGDDISAVLVSLGTVTTLGLYLGVLYELSDNLVVPALVHGGFNAVVYLQNFLLYT</sequence>
<organism evidence="3 4">
    <name type="scientific">Natronorubrum bangense</name>
    <dbReference type="NCBI Taxonomy" id="61858"/>
    <lineage>
        <taxon>Archaea</taxon>
        <taxon>Methanobacteriati</taxon>
        <taxon>Methanobacteriota</taxon>
        <taxon>Stenosarchaea group</taxon>
        <taxon>Halobacteria</taxon>
        <taxon>Halobacteriales</taxon>
        <taxon>Natrialbaceae</taxon>
        <taxon>Natronorubrum</taxon>
    </lineage>
</organism>
<keyword evidence="1" id="KW-0812">Transmembrane</keyword>
<dbReference type="Pfam" id="PF02517">
    <property type="entry name" value="Rce1-like"/>
    <property type="match status" value="1"/>
</dbReference>
<feature type="transmembrane region" description="Helical" evidence="1">
    <location>
        <begin position="101"/>
        <end position="121"/>
    </location>
</feature>
<protein>
    <submittedName>
        <fullName evidence="3">CPBP family intramembrane metalloprotease</fullName>
    </submittedName>
</protein>
<keyword evidence="3" id="KW-0482">Metalloprotease</keyword>
<accession>A0A4D6HJ32</accession>
<keyword evidence="3" id="KW-0378">Hydrolase</keyword>
<dbReference type="KEGG" id="nbg:DV706_03450"/>
<dbReference type="GO" id="GO:0006508">
    <property type="term" value="P:proteolysis"/>
    <property type="evidence" value="ECO:0007669"/>
    <property type="project" value="UniProtKB-KW"/>
</dbReference>
<dbReference type="InterPro" id="IPR003675">
    <property type="entry name" value="Rce1/LyrA-like_dom"/>
</dbReference>
<dbReference type="Proteomes" id="UP000296822">
    <property type="component" value="Chromosome"/>
</dbReference>
<dbReference type="GO" id="GO:0008237">
    <property type="term" value="F:metallopeptidase activity"/>
    <property type="evidence" value="ECO:0007669"/>
    <property type="project" value="UniProtKB-KW"/>
</dbReference>
<gene>
    <name evidence="3" type="ORF">DV706_03450</name>
</gene>
<feature type="transmembrane region" description="Helical" evidence="1">
    <location>
        <begin position="148"/>
        <end position="169"/>
    </location>
</feature>
<evidence type="ECO:0000259" key="2">
    <source>
        <dbReference type="Pfam" id="PF02517"/>
    </source>
</evidence>
<evidence type="ECO:0000313" key="4">
    <source>
        <dbReference type="Proteomes" id="UP000296822"/>
    </source>
</evidence>
<dbReference type="PANTHER" id="PTHR43592:SF15">
    <property type="entry name" value="CAAX AMINO TERMINAL PROTEASE FAMILY PROTEIN"/>
    <property type="match status" value="1"/>
</dbReference>
<proteinExistence type="predicted"/>
<dbReference type="PANTHER" id="PTHR43592">
    <property type="entry name" value="CAAX AMINO TERMINAL PROTEASE"/>
    <property type="match status" value="1"/>
</dbReference>